<accession>G8XUK7</accession>
<dbReference type="InterPro" id="IPR003360">
    <property type="entry name" value="US22-like"/>
</dbReference>
<feature type="compositionally biased region" description="Basic and acidic residues" evidence="1">
    <location>
        <begin position="458"/>
        <end position="475"/>
    </location>
</feature>
<feature type="region of interest" description="Disordered" evidence="1">
    <location>
        <begin position="453"/>
        <end position="522"/>
    </location>
</feature>
<evidence type="ECO:0000313" key="3">
    <source>
        <dbReference type="Proteomes" id="UP000113968"/>
    </source>
</evidence>
<gene>
    <name evidence="2" type="primary">US22</name>
</gene>
<dbReference type="RefSeq" id="YP_004940158.1">
    <property type="nucleotide sequence ID" value="NC_016447.1"/>
</dbReference>
<dbReference type="GeneID" id="11464215"/>
<evidence type="ECO:0000313" key="2">
    <source>
        <dbReference type="EMBL" id="AEV80849.1"/>
    </source>
</evidence>
<evidence type="ECO:0000256" key="1">
    <source>
        <dbReference type="SAM" id="MobiDB-lite"/>
    </source>
</evidence>
<dbReference type="Proteomes" id="UP000113968">
    <property type="component" value="Segment"/>
</dbReference>
<sequence>MAVLPKTTAMAWSQYLKTHDDRAEDVVRCEFGPMYTRKSIFHQTMLMLHGIFVRVHDHAALREYVQKNTGTAICLRNPGTWFLVLRDGTEIPSVRGRRFDLDYLCCNEALQTVGILAVRSMGSEEKMLMETSSVLMLGATGAVYVYDWVTDALFEVAQNLEDFAEGGLIWYDSIYKHPATPYSTVEPRYHVDRFLAADPKDANAMAAVAHELRGLNLAVVTPGENEREPLLLLGELSLLRKMKPFIAMSDEDFAEMCDVITKTLCCLWRLIGVAGYYLKVGAFVPAAVIICDRFGAIYALKGEDGYICRLADDIQMFFRMGYLKLKGSYRYDRGCRGEARLECKPQCSHRYNRSGMEALAEYPMTEGEMEWYFDWLTRPTLKDEITFESPLGRTDLVPTGILTENQNWAFPCGSISTTPVSQDGAWQEKDLIATPFEDKRCFRAPRVFTTQCDDPDYEIEHDGDSRASEKSDLEKVPLSSSPPSPSPSKSSSLSTNNDKPRHPEVEKFESRNWEEEITTEKDAWTARVQRAQLMWKHECPTLRYRFPNEFQFPFGSSFM</sequence>
<dbReference type="OrthoDB" id="3088at10239"/>
<dbReference type="EMBL" id="FJ483970">
    <property type="protein sequence ID" value="AEV80849.1"/>
    <property type="molecule type" value="Genomic_DNA"/>
</dbReference>
<organism evidence="2 3">
    <name type="scientific">Aotine betaherpesvirus 1</name>
    <dbReference type="NCBI Taxonomy" id="50290"/>
    <lineage>
        <taxon>Viruses</taxon>
        <taxon>Duplodnaviria</taxon>
        <taxon>Heunggongvirae</taxon>
        <taxon>Peploviricota</taxon>
        <taxon>Herviviricetes</taxon>
        <taxon>Herpesvirales</taxon>
        <taxon>Orthoherpesviridae</taxon>
        <taxon>Betaherpesvirinae</taxon>
        <taxon>Cytomegalovirus</taxon>
        <taxon>Cytomegalovirus aotinebeta1</taxon>
    </lineage>
</organism>
<protein>
    <submittedName>
        <fullName evidence="2">Tegument protein US22</fullName>
    </submittedName>
</protein>
<keyword evidence="3" id="KW-1185">Reference proteome</keyword>
<proteinExistence type="predicted"/>
<dbReference type="Pfam" id="PF02393">
    <property type="entry name" value="US22"/>
    <property type="match status" value="2"/>
</dbReference>
<reference evidence="2" key="1">
    <citation type="submission" date="2011-12" db="EMBL/GenBank/DDBJ databases">
        <title>Comparative genomics of primate cytomegaloviruses.</title>
        <authorList>
            <person name="Davison A.J."/>
            <person name="Holton M."/>
            <person name="Dolan A."/>
            <person name="Dargan D.J."/>
            <person name="Gatherer D."/>
            <person name="Hayward G.S."/>
        </authorList>
    </citation>
    <scope>NUCLEOTIDE SEQUENCE [LARGE SCALE GENOMIC DNA]</scope>
    <source>
        <strain evidence="2">S34E</strain>
    </source>
</reference>
<feature type="compositionally biased region" description="Basic and acidic residues" evidence="1">
    <location>
        <begin position="498"/>
        <end position="522"/>
    </location>
</feature>
<dbReference type="KEGG" id="vg:11464215"/>
<name>G8XUK7_9BETA</name>